<dbReference type="AlphaFoldDB" id="A0A2V2ZY89"/>
<comment type="caution">
    <text evidence="1">The sequence shown here is derived from an EMBL/GenBank/DDBJ whole genome shotgun (WGS) entry which is preliminary data.</text>
</comment>
<gene>
    <name evidence="1" type="ORF">DFO73_106195</name>
</gene>
<name>A0A2V2ZY89_9BACI</name>
<accession>A0A2V2ZY89</accession>
<evidence type="ECO:0000313" key="2">
    <source>
        <dbReference type="Proteomes" id="UP000247150"/>
    </source>
</evidence>
<evidence type="ECO:0000313" key="1">
    <source>
        <dbReference type="EMBL" id="PWW28379.1"/>
    </source>
</evidence>
<organism evidence="1 2">
    <name type="scientific">Cytobacillus oceanisediminis</name>
    <dbReference type="NCBI Taxonomy" id="665099"/>
    <lineage>
        <taxon>Bacteria</taxon>
        <taxon>Bacillati</taxon>
        <taxon>Bacillota</taxon>
        <taxon>Bacilli</taxon>
        <taxon>Bacillales</taxon>
        <taxon>Bacillaceae</taxon>
        <taxon>Cytobacillus</taxon>
    </lineage>
</organism>
<protein>
    <submittedName>
        <fullName evidence="1">Uncharacterized protein</fullName>
    </submittedName>
</protein>
<sequence>MDHHYIKRNEGFNLHIAPSQEISPEEFEERKEEFYVEKNDGIHARVYKGLPMKLQKDSEDLNLSEGLSHIEGPVLILRGEEGSLLKEEEIEDFTKYHPSFKG</sequence>
<dbReference type="RefSeq" id="WP_258309467.1">
    <property type="nucleotide sequence ID" value="NZ_QGTW01000006.1"/>
</dbReference>
<reference evidence="1 2" key="1">
    <citation type="submission" date="2018-05" db="EMBL/GenBank/DDBJ databases">
        <title>Freshwater and sediment microbial communities from various areas in North America, analyzing microbe dynamics in response to fracking.</title>
        <authorList>
            <person name="Lamendella R."/>
        </authorList>
    </citation>
    <scope>NUCLEOTIDE SEQUENCE [LARGE SCALE GENOMIC DNA]</scope>
    <source>
        <strain evidence="1 2">15_TX</strain>
    </source>
</reference>
<dbReference type="EMBL" id="QGTW01000006">
    <property type="protein sequence ID" value="PWW28379.1"/>
    <property type="molecule type" value="Genomic_DNA"/>
</dbReference>
<dbReference type="Proteomes" id="UP000247150">
    <property type="component" value="Unassembled WGS sequence"/>
</dbReference>
<proteinExistence type="predicted"/>